<sequence length="82" mass="9457">METERRARRRTERPVAAGIVRAAERRVREELRERRRRGERVVTLAELAEATALDPNTAAAVMGRLEPAVRRIGSGECRWYLE</sequence>
<dbReference type="EMBL" id="CP104003">
    <property type="protein sequence ID" value="UWM53266.1"/>
    <property type="molecule type" value="Genomic_DNA"/>
</dbReference>
<accession>A0A9E7U771</accession>
<evidence type="ECO:0000313" key="1">
    <source>
        <dbReference type="EMBL" id="UWM53266.1"/>
    </source>
</evidence>
<name>A0A9E7U771_9EURY</name>
<keyword evidence="2" id="KW-1185">Reference proteome</keyword>
<reference evidence="1" key="1">
    <citation type="submission" date="2022-09" db="EMBL/GenBank/DDBJ databases">
        <title>Diverse halophilic archaea isolated from saline environments.</title>
        <authorList>
            <person name="Cui H.-L."/>
        </authorList>
    </citation>
    <scope>NUCLEOTIDE SEQUENCE</scope>
    <source>
        <strain evidence="1">ZS-35-S2</strain>
    </source>
</reference>
<protein>
    <submittedName>
        <fullName evidence="1">Uncharacterized protein</fullName>
    </submittedName>
</protein>
<dbReference type="Proteomes" id="UP001057580">
    <property type="component" value="Chromosome"/>
</dbReference>
<evidence type="ECO:0000313" key="2">
    <source>
        <dbReference type="Proteomes" id="UP001057580"/>
    </source>
</evidence>
<dbReference type="AlphaFoldDB" id="A0A9E7U771"/>
<dbReference type="KEGG" id="ssai:N0B31_14080"/>
<dbReference type="RefSeq" id="WP_260592260.1">
    <property type="nucleotide sequence ID" value="NZ_CP104003.1"/>
</dbReference>
<proteinExistence type="predicted"/>
<organism evidence="1 2">
    <name type="scientific">Salinirubellus salinus</name>
    <dbReference type="NCBI Taxonomy" id="1364945"/>
    <lineage>
        <taxon>Archaea</taxon>
        <taxon>Methanobacteriati</taxon>
        <taxon>Methanobacteriota</taxon>
        <taxon>Stenosarchaea group</taxon>
        <taxon>Halobacteria</taxon>
        <taxon>Halobacteriales</taxon>
        <taxon>Natronomonadaceae</taxon>
        <taxon>Salinirubellus</taxon>
    </lineage>
</organism>
<dbReference type="GeneID" id="74943572"/>
<gene>
    <name evidence="1" type="ORF">N0B31_14080</name>
</gene>